<dbReference type="EMBL" id="LSRX01000439">
    <property type="protein sequence ID" value="OLP97291.1"/>
    <property type="molecule type" value="Genomic_DNA"/>
</dbReference>
<gene>
    <name evidence="2" type="ORF">AK812_SmicGene20380</name>
</gene>
<name>A0A1Q9DQ52_SYMMI</name>
<dbReference type="SUPFAM" id="SSF49879">
    <property type="entry name" value="SMAD/FHA domain"/>
    <property type="match status" value="1"/>
</dbReference>
<evidence type="ECO:0000313" key="2">
    <source>
        <dbReference type="EMBL" id="OLP97291.1"/>
    </source>
</evidence>
<reference evidence="2 3" key="1">
    <citation type="submission" date="2016-02" db="EMBL/GenBank/DDBJ databases">
        <title>Genome analysis of coral dinoflagellate symbionts highlights evolutionary adaptations to a symbiotic lifestyle.</title>
        <authorList>
            <person name="Aranda M."/>
            <person name="Li Y."/>
            <person name="Liew Y.J."/>
            <person name="Baumgarten S."/>
            <person name="Simakov O."/>
            <person name="Wilson M."/>
            <person name="Piel J."/>
            <person name="Ashoor H."/>
            <person name="Bougouffa S."/>
            <person name="Bajic V.B."/>
            <person name="Ryu T."/>
            <person name="Ravasi T."/>
            <person name="Bayer T."/>
            <person name="Micklem G."/>
            <person name="Kim H."/>
            <person name="Bhak J."/>
            <person name="Lajeunesse T.C."/>
            <person name="Voolstra C.R."/>
        </authorList>
    </citation>
    <scope>NUCLEOTIDE SEQUENCE [LARGE SCALE GENOMIC DNA]</scope>
    <source>
        <strain evidence="2 3">CCMP2467</strain>
    </source>
</reference>
<dbReference type="InterPro" id="IPR008984">
    <property type="entry name" value="SMAD_FHA_dom_sf"/>
</dbReference>
<comment type="caution">
    <text evidence="2">The sequence shown here is derived from an EMBL/GenBank/DDBJ whole genome shotgun (WGS) entry which is preliminary data.</text>
</comment>
<sequence>MFAPTEQQAIDVQPPSAQELRLMFKAFGDAKDRWKIDGATMKGYYLHSESGYLYIWHQATGVLYEHLQTSGQCQAVWSSAVPQLNAEIWTVLPLPPTDPASMQASSVANGELPNIDVFVNLTIAHEADKQIPADLLQAAVEEFATRWELRPQAARRVTTLPPAGQCFALQNFRGDPRGELTNSEALESYVEMLRRLESPPWGNSACTLRVESTGAIIGRCCPDLDALCREDPPERLAQAHCKIRSEKDRFFLCDMETTDEGTTLDGYAVNSDWVGPLKSGSQIPGIVVGGRNLEQRRPWTEVGTLDRGHIILGSFSSLSEELSASLCIKAGARTDGTSDRGWNLEQRLDLGQRLSLPLVDQLRLLCQCGAERAQKESGAEQSVLRQLLCQCGAECAQKESGAEQSVGVYLAGQGLQFI</sequence>
<protein>
    <recommendedName>
        <fullName evidence="1">FHA domain-containing protein</fullName>
    </recommendedName>
</protein>
<accession>A0A1Q9DQ52</accession>
<dbReference type="OrthoDB" id="443457at2759"/>
<dbReference type="InterPro" id="IPR000253">
    <property type="entry name" value="FHA_dom"/>
</dbReference>
<feature type="domain" description="FHA" evidence="1">
    <location>
        <begin position="215"/>
        <end position="269"/>
    </location>
</feature>
<proteinExistence type="predicted"/>
<evidence type="ECO:0000313" key="3">
    <source>
        <dbReference type="Proteomes" id="UP000186817"/>
    </source>
</evidence>
<organism evidence="2 3">
    <name type="scientific">Symbiodinium microadriaticum</name>
    <name type="common">Dinoflagellate</name>
    <name type="synonym">Zooxanthella microadriatica</name>
    <dbReference type="NCBI Taxonomy" id="2951"/>
    <lineage>
        <taxon>Eukaryota</taxon>
        <taxon>Sar</taxon>
        <taxon>Alveolata</taxon>
        <taxon>Dinophyceae</taxon>
        <taxon>Suessiales</taxon>
        <taxon>Symbiodiniaceae</taxon>
        <taxon>Symbiodinium</taxon>
    </lineage>
</organism>
<dbReference type="PROSITE" id="PS50006">
    <property type="entry name" value="FHA_DOMAIN"/>
    <property type="match status" value="1"/>
</dbReference>
<keyword evidence="3" id="KW-1185">Reference proteome</keyword>
<dbReference type="Proteomes" id="UP000186817">
    <property type="component" value="Unassembled WGS sequence"/>
</dbReference>
<evidence type="ECO:0000259" key="1">
    <source>
        <dbReference type="PROSITE" id="PS50006"/>
    </source>
</evidence>
<dbReference type="AlphaFoldDB" id="A0A1Q9DQ52"/>